<dbReference type="AlphaFoldDB" id="A0A0F0LVZ9"/>
<proteinExistence type="predicted"/>
<comment type="caution">
    <text evidence="2">The sequence shown here is derived from an EMBL/GenBank/DDBJ whole genome shotgun (WGS) entry which is preliminary data.</text>
</comment>
<evidence type="ECO:0000256" key="1">
    <source>
        <dbReference type="SAM" id="MobiDB-lite"/>
    </source>
</evidence>
<keyword evidence="3" id="KW-1185">Reference proteome</keyword>
<feature type="compositionally biased region" description="Basic and acidic residues" evidence="1">
    <location>
        <begin position="213"/>
        <end position="222"/>
    </location>
</feature>
<feature type="compositionally biased region" description="Basic residues" evidence="1">
    <location>
        <begin position="317"/>
        <end position="328"/>
    </location>
</feature>
<organism evidence="2 3">
    <name type="scientific">Microbacterium ginsengisoli</name>
    <dbReference type="NCBI Taxonomy" id="400772"/>
    <lineage>
        <taxon>Bacteria</taxon>
        <taxon>Bacillati</taxon>
        <taxon>Actinomycetota</taxon>
        <taxon>Actinomycetes</taxon>
        <taxon>Micrococcales</taxon>
        <taxon>Microbacteriaceae</taxon>
        <taxon>Microbacterium</taxon>
    </lineage>
</organism>
<feature type="region of interest" description="Disordered" evidence="1">
    <location>
        <begin position="1"/>
        <end position="86"/>
    </location>
</feature>
<feature type="region of interest" description="Disordered" evidence="1">
    <location>
        <begin position="262"/>
        <end position="335"/>
    </location>
</feature>
<evidence type="ECO:0000313" key="3">
    <source>
        <dbReference type="Proteomes" id="UP000033451"/>
    </source>
</evidence>
<feature type="compositionally biased region" description="Basic and acidic residues" evidence="1">
    <location>
        <begin position="7"/>
        <end position="22"/>
    </location>
</feature>
<feature type="compositionally biased region" description="Basic residues" evidence="1">
    <location>
        <begin position="275"/>
        <end position="293"/>
    </location>
</feature>
<accession>A0A0F0LVZ9</accession>
<dbReference type="Proteomes" id="UP000033451">
    <property type="component" value="Unassembled WGS sequence"/>
</dbReference>
<reference evidence="2 3" key="1">
    <citation type="submission" date="2015-02" db="EMBL/GenBank/DDBJ databases">
        <title>Draft genome sequences of ten Microbacterium spp. with emphasis on heavy metal contaminated environments.</title>
        <authorList>
            <person name="Corretto E."/>
        </authorList>
    </citation>
    <scope>NUCLEOTIDE SEQUENCE [LARGE SCALE GENOMIC DNA]</scope>
    <source>
        <strain evidence="2 3">DSM 18659</strain>
    </source>
</reference>
<name>A0A0F0LVZ9_9MICO</name>
<dbReference type="EMBL" id="JYIY01000071">
    <property type="protein sequence ID" value="KJL36859.1"/>
    <property type="molecule type" value="Genomic_DNA"/>
</dbReference>
<feature type="compositionally biased region" description="Basic and acidic residues" evidence="1">
    <location>
        <begin position="30"/>
        <end position="65"/>
    </location>
</feature>
<feature type="region of interest" description="Disordered" evidence="1">
    <location>
        <begin position="202"/>
        <end position="245"/>
    </location>
</feature>
<protein>
    <submittedName>
        <fullName evidence="2">Uncharacterized protein</fullName>
    </submittedName>
</protein>
<evidence type="ECO:0000313" key="2">
    <source>
        <dbReference type="EMBL" id="KJL36859.1"/>
    </source>
</evidence>
<gene>
    <name evidence="2" type="ORF">RR49_01412</name>
</gene>
<sequence length="335" mass="36288">MGRGKARREALRRADHDRRPDVAVRGARAARHDLLDPGLLVDRHAPPLDRRGQPRGERGRVDARAVRMPQGPERPGDPHALGGGRGIRPLEVGVGPGRLGIGERAQPRELGGRARDGQFAALVRADVDALTGGDREHLVDRVVERALLGDRGLAAVAADVALAAARHRVGEPAAVAARGAVAREALLDHRDPQRRIEARERVRRPESGVAGADDAHVRLDRPCKRRARRGRPAPTRPPERHLTVAGHACAPIPAILGILPADRRMPRGAGPRGIRFSRRVPPRRRLTRCRRGTASRPRSSGTSGTPLAAPPRGTPLPRRRTGRRRGGRPRPAPAR</sequence>